<feature type="non-terminal residue" evidence="2">
    <location>
        <position position="220"/>
    </location>
</feature>
<dbReference type="InterPro" id="IPR028950">
    <property type="entry name" value="Imm71"/>
</dbReference>
<organism evidence="2 3">
    <name type="scientific">Caballeronia grimmiae</name>
    <dbReference type="NCBI Taxonomy" id="1071679"/>
    <lineage>
        <taxon>Bacteria</taxon>
        <taxon>Pseudomonadati</taxon>
        <taxon>Pseudomonadota</taxon>
        <taxon>Betaproteobacteria</taxon>
        <taxon>Burkholderiales</taxon>
        <taxon>Burkholderiaceae</taxon>
        <taxon>Caballeronia</taxon>
    </lineage>
</organism>
<reference evidence="2 3" key="1">
    <citation type="submission" date="2014-03" db="EMBL/GenBank/DDBJ databases">
        <title>Draft Genome Sequences of Four Burkholderia Strains.</title>
        <authorList>
            <person name="Liu X.Y."/>
            <person name="Li C.X."/>
            <person name="Xu J.H."/>
        </authorList>
    </citation>
    <scope>NUCLEOTIDE SEQUENCE [LARGE SCALE GENOMIC DNA]</scope>
    <source>
        <strain evidence="2 3">R27</strain>
    </source>
</reference>
<comment type="caution">
    <text evidence="2">The sequence shown here is derived from an EMBL/GenBank/DDBJ whole genome shotgun (WGS) entry which is preliminary data.</text>
</comment>
<dbReference type="RefSeq" id="WP_035971089.1">
    <property type="nucleotide sequence ID" value="NZ_JFHE01000117.1"/>
</dbReference>
<evidence type="ECO:0000313" key="2">
    <source>
        <dbReference type="EMBL" id="KDR24628.1"/>
    </source>
</evidence>
<proteinExistence type="predicted"/>
<dbReference type="EMBL" id="JFHE01000117">
    <property type="protein sequence ID" value="KDR24628.1"/>
    <property type="molecule type" value="Genomic_DNA"/>
</dbReference>
<dbReference type="Pfam" id="PF15602">
    <property type="entry name" value="Imm71"/>
    <property type="match status" value="1"/>
</dbReference>
<accession>A0A069N8D0</accession>
<sequence length="220" mass="25402">MSTFCFLAGKNDVEARDCAFYLLKKYTSATLLQRAIGLYKQFLRDFEHEIKHPENATDAMQRSYQEDLVYFLRYLQPMEYAETFLADATRRAQSFALLRDAIEFKGFIWGRRYEEWGASEPGTLFYSLGYRSQPYDSQDVFEKAGLSAALISLASRTTSRRGIKRGIVRMSDKHDARRVMCWTFESIFMDTLPSNEILPIVFPRHLPSCPPPNANSDGQI</sequence>
<dbReference type="Proteomes" id="UP000027439">
    <property type="component" value="Unassembled WGS sequence"/>
</dbReference>
<dbReference type="AlphaFoldDB" id="A0A069N8D0"/>
<evidence type="ECO:0000259" key="1">
    <source>
        <dbReference type="Pfam" id="PF15602"/>
    </source>
</evidence>
<feature type="domain" description="Immunity protein 71" evidence="1">
    <location>
        <begin position="11"/>
        <end position="191"/>
    </location>
</feature>
<dbReference type="eggNOG" id="ENOG50316HA">
    <property type="taxonomic scope" value="Bacteria"/>
</dbReference>
<evidence type="ECO:0000313" key="3">
    <source>
        <dbReference type="Proteomes" id="UP000027439"/>
    </source>
</evidence>
<gene>
    <name evidence="2" type="ORF">BG57_04525</name>
</gene>
<protein>
    <recommendedName>
        <fullName evidence="1">Immunity protein 71 domain-containing protein</fullName>
    </recommendedName>
</protein>
<name>A0A069N8D0_9BURK</name>